<dbReference type="AlphaFoldDB" id="A0AAE9CUR5"/>
<organism evidence="1 2">
    <name type="scientific">Caenorhabditis briggsae</name>
    <dbReference type="NCBI Taxonomy" id="6238"/>
    <lineage>
        <taxon>Eukaryota</taxon>
        <taxon>Metazoa</taxon>
        <taxon>Ecdysozoa</taxon>
        <taxon>Nematoda</taxon>
        <taxon>Chromadorea</taxon>
        <taxon>Rhabditida</taxon>
        <taxon>Rhabditina</taxon>
        <taxon>Rhabditomorpha</taxon>
        <taxon>Rhabditoidea</taxon>
        <taxon>Rhabditidae</taxon>
        <taxon>Peloderinae</taxon>
        <taxon>Caenorhabditis</taxon>
    </lineage>
</organism>
<proteinExistence type="predicted"/>
<sequence length="75" mass="8685">MESAALIVKERSAQKEESIVNLSSEVKESKIKIKNVSKDFEEKMAELQEGLKNQKYLLEEQRILEVQSNQTNNIF</sequence>
<dbReference type="Proteomes" id="UP000827892">
    <property type="component" value="Chromosome X"/>
</dbReference>
<evidence type="ECO:0000313" key="1">
    <source>
        <dbReference type="EMBL" id="ULT81873.1"/>
    </source>
</evidence>
<dbReference type="EMBL" id="CP090896">
    <property type="protein sequence ID" value="ULT81873.1"/>
    <property type="molecule type" value="Genomic_DNA"/>
</dbReference>
<reference evidence="1 2" key="1">
    <citation type="submission" date="2022-05" db="EMBL/GenBank/DDBJ databases">
        <title>Chromosome-level reference genomes for two strains of Caenorhabditis briggsae: an improved platform for comparative genomics.</title>
        <authorList>
            <person name="Stevens L."/>
            <person name="Andersen E.C."/>
        </authorList>
    </citation>
    <scope>NUCLEOTIDE SEQUENCE [LARGE SCALE GENOMIC DNA]</scope>
    <source>
        <strain evidence="1">QX1410_ONT</strain>
        <tissue evidence="1">Whole-organism</tissue>
    </source>
</reference>
<gene>
    <name evidence="1" type="ORF">L3Y34_011676</name>
</gene>
<name>A0AAE9CUR5_CAEBR</name>
<protein>
    <submittedName>
        <fullName evidence="1">Uncharacterized protein</fullName>
    </submittedName>
</protein>
<accession>A0AAE9CUR5</accession>
<evidence type="ECO:0000313" key="2">
    <source>
        <dbReference type="Proteomes" id="UP000827892"/>
    </source>
</evidence>